<feature type="compositionally biased region" description="Polar residues" evidence="1">
    <location>
        <begin position="36"/>
        <end position="53"/>
    </location>
</feature>
<dbReference type="OrthoDB" id="276383at2"/>
<feature type="chain" id="PRO_5021811088" description="Peptidase S8/S53 domain-containing protein" evidence="2">
    <location>
        <begin position="19"/>
        <end position="484"/>
    </location>
</feature>
<name>A0A517YPW1_9BACT</name>
<dbReference type="SUPFAM" id="SSF52743">
    <property type="entry name" value="Subtilisin-like"/>
    <property type="match status" value="1"/>
</dbReference>
<organism evidence="3 4">
    <name type="scientific">Poriferisphaera corsica</name>
    <dbReference type="NCBI Taxonomy" id="2528020"/>
    <lineage>
        <taxon>Bacteria</taxon>
        <taxon>Pseudomonadati</taxon>
        <taxon>Planctomycetota</taxon>
        <taxon>Phycisphaerae</taxon>
        <taxon>Phycisphaerales</taxon>
        <taxon>Phycisphaeraceae</taxon>
        <taxon>Poriferisphaera</taxon>
    </lineage>
</organism>
<evidence type="ECO:0000313" key="3">
    <source>
        <dbReference type="EMBL" id="QDU32250.1"/>
    </source>
</evidence>
<proteinExistence type="predicted"/>
<keyword evidence="4" id="KW-1185">Reference proteome</keyword>
<reference evidence="3 4" key="1">
    <citation type="submission" date="2019-02" db="EMBL/GenBank/DDBJ databases">
        <title>Deep-cultivation of Planctomycetes and their phenomic and genomic characterization uncovers novel biology.</title>
        <authorList>
            <person name="Wiegand S."/>
            <person name="Jogler M."/>
            <person name="Boedeker C."/>
            <person name="Pinto D."/>
            <person name="Vollmers J."/>
            <person name="Rivas-Marin E."/>
            <person name="Kohn T."/>
            <person name="Peeters S.H."/>
            <person name="Heuer A."/>
            <person name="Rast P."/>
            <person name="Oberbeckmann S."/>
            <person name="Bunk B."/>
            <person name="Jeske O."/>
            <person name="Meyerdierks A."/>
            <person name="Storesund J.E."/>
            <person name="Kallscheuer N."/>
            <person name="Luecker S."/>
            <person name="Lage O.M."/>
            <person name="Pohl T."/>
            <person name="Merkel B.J."/>
            <person name="Hornburger P."/>
            <person name="Mueller R.-W."/>
            <person name="Bruemmer F."/>
            <person name="Labrenz M."/>
            <person name="Spormann A.M."/>
            <person name="Op den Camp H."/>
            <person name="Overmann J."/>
            <person name="Amann R."/>
            <person name="Jetten M.S.M."/>
            <person name="Mascher T."/>
            <person name="Medema M.H."/>
            <person name="Devos D.P."/>
            <person name="Kaster A.-K."/>
            <person name="Ovreas L."/>
            <person name="Rohde M."/>
            <person name="Galperin M.Y."/>
            <person name="Jogler C."/>
        </authorList>
    </citation>
    <scope>NUCLEOTIDE SEQUENCE [LARGE SCALE GENOMIC DNA]</scope>
    <source>
        <strain evidence="3 4">KS4</strain>
    </source>
</reference>
<dbReference type="EMBL" id="CP036425">
    <property type="protein sequence ID" value="QDU32250.1"/>
    <property type="molecule type" value="Genomic_DNA"/>
</dbReference>
<dbReference type="RefSeq" id="WP_145073506.1">
    <property type="nucleotide sequence ID" value="NZ_CP036425.1"/>
</dbReference>
<evidence type="ECO:0000256" key="2">
    <source>
        <dbReference type="SAM" id="SignalP"/>
    </source>
</evidence>
<dbReference type="GO" id="GO:0006508">
    <property type="term" value="P:proteolysis"/>
    <property type="evidence" value="ECO:0007669"/>
    <property type="project" value="InterPro"/>
</dbReference>
<feature type="signal peptide" evidence="2">
    <location>
        <begin position="1"/>
        <end position="18"/>
    </location>
</feature>
<sequence length="484" mass="52903" precursor="true">MKASLSIFRLAASFAILAATFSFFTPLNAHHESTPHTHPQNIAPVQNNKGTQQAKPRLSNYQLLGIDAAKQRLGRKMPTGKNIIFGHVEGPAKSYIPNTKLLRFSKVNFNKRSGPSSVAGHATTTASKIYGSSGLAPGVTNVNLFSANSWMGPDFLGLGTGKPPKNEEINIFTNSWIGAEFPGATQLLRRIDYMIDNNGAIVVAGVNNGRNTQVPPLVASSYNGIAVGTWGGEGSSGNYTTIETTGRVKPDIVGIYDKTSFTTPLVAATASLILELAQTRELPQLARPETVKAIILAGATKPWNWKPEPGHTQDKYLGAGILNLNNALLIAEAPQTHTSNPLPDFGWDYASISPTQTHTYNFTIPNNTTKPLTVCLVWNRHILGKSYKLTINKEKNITRDIWVDTPSIADLDLRLLKVNPDNTTRIVTLSDSERDNVEYLYLPKLTSGNYQLQVVRQPDKLKPQAPWPYAIAYRFGGDTWQGDN</sequence>
<accession>A0A517YPW1</accession>
<dbReference type="Gene3D" id="2.60.120.380">
    <property type="match status" value="1"/>
</dbReference>
<evidence type="ECO:0000256" key="1">
    <source>
        <dbReference type="SAM" id="MobiDB-lite"/>
    </source>
</evidence>
<protein>
    <recommendedName>
        <fullName evidence="5">Peptidase S8/S53 domain-containing protein</fullName>
    </recommendedName>
</protein>
<dbReference type="InterPro" id="IPR036852">
    <property type="entry name" value="Peptidase_S8/S53_dom_sf"/>
</dbReference>
<evidence type="ECO:0008006" key="5">
    <source>
        <dbReference type="Google" id="ProtNLM"/>
    </source>
</evidence>
<dbReference type="KEGG" id="pcor:KS4_02810"/>
<dbReference type="Proteomes" id="UP000317369">
    <property type="component" value="Chromosome"/>
</dbReference>
<feature type="region of interest" description="Disordered" evidence="1">
    <location>
        <begin position="31"/>
        <end position="53"/>
    </location>
</feature>
<dbReference type="AlphaFoldDB" id="A0A517YPW1"/>
<keyword evidence="2" id="KW-0732">Signal</keyword>
<gene>
    <name evidence="3" type="ORF">KS4_02810</name>
</gene>
<dbReference type="GO" id="GO:0004252">
    <property type="term" value="F:serine-type endopeptidase activity"/>
    <property type="evidence" value="ECO:0007669"/>
    <property type="project" value="InterPro"/>
</dbReference>
<dbReference type="Gene3D" id="3.40.50.200">
    <property type="entry name" value="Peptidase S8/S53 domain"/>
    <property type="match status" value="1"/>
</dbReference>
<evidence type="ECO:0000313" key="4">
    <source>
        <dbReference type="Proteomes" id="UP000317369"/>
    </source>
</evidence>